<dbReference type="PANTHER" id="PTHR23028:SF53">
    <property type="entry name" value="ACYL_TRANSF_3 DOMAIN-CONTAINING PROTEIN"/>
    <property type="match status" value="1"/>
</dbReference>
<comment type="caution">
    <text evidence="3">The sequence shown here is derived from an EMBL/GenBank/DDBJ whole genome shotgun (WGS) entry which is preliminary data.</text>
</comment>
<feature type="non-terminal residue" evidence="3">
    <location>
        <position position="1"/>
    </location>
</feature>
<evidence type="ECO:0000313" key="3">
    <source>
        <dbReference type="EMBL" id="CAE7226794.1"/>
    </source>
</evidence>
<dbReference type="InterPro" id="IPR002656">
    <property type="entry name" value="Acyl_transf_3_dom"/>
</dbReference>
<dbReference type="GO" id="GO:0016020">
    <property type="term" value="C:membrane"/>
    <property type="evidence" value="ECO:0007669"/>
    <property type="project" value="TreeGrafter"/>
</dbReference>
<dbReference type="EMBL" id="CAJNJA010007612">
    <property type="protein sequence ID" value="CAE7226794.1"/>
    <property type="molecule type" value="Genomic_DNA"/>
</dbReference>
<feature type="transmembrane region" description="Helical" evidence="1">
    <location>
        <begin position="192"/>
        <end position="212"/>
    </location>
</feature>
<keyword evidence="4" id="KW-1185">Reference proteome</keyword>
<dbReference type="GO" id="GO:0000271">
    <property type="term" value="P:polysaccharide biosynthetic process"/>
    <property type="evidence" value="ECO:0007669"/>
    <property type="project" value="TreeGrafter"/>
</dbReference>
<feature type="transmembrane region" description="Helical" evidence="1">
    <location>
        <begin position="65"/>
        <end position="83"/>
    </location>
</feature>
<gene>
    <name evidence="3" type="ORF">SNEC2469_LOCUS3253</name>
</gene>
<keyword evidence="1" id="KW-0812">Transmembrane</keyword>
<dbReference type="OrthoDB" id="443017at2759"/>
<evidence type="ECO:0000259" key="2">
    <source>
        <dbReference type="Pfam" id="PF01757"/>
    </source>
</evidence>
<dbReference type="Proteomes" id="UP000601435">
    <property type="component" value="Unassembled WGS sequence"/>
</dbReference>
<feature type="domain" description="Acyltransferase 3" evidence="2">
    <location>
        <begin position="10"/>
        <end position="246"/>
    </location>
</feature>
<accession>A0A812KFE6</accession>
<feature type="non-terminal residue" evidence="3">
    <location>
        <position position="250"/>
    </location>
</feature>
<organism evidence="3 4">
    <name type="scientific">Symbiodinium necroappetens</name>
    <dbReference type="NCBI Taxonomy" id="1628268"/>
    <lineage>
        <taxon>Eukaryota</taxon>
        <taxon>Sar</taxon>
        <taxon>Alveolata</taxon>
        <taxon>Dinophyceae</taxon>
        <taxon>Suessiales</taxon>
        <taxon>Symbiodiniaceae</taxon>
        <taxon>Symbiodinium</taxon>
    </lineage>
</organism>
<proteinExistence type="predicted"/>
<dbReference type="AlphaFoldDB" id="A0A812KFE6"/>
<protein>
    <recommendedName>
        <fullName evidence="2">Acyltransferase 3 domain-containing protein</fullName>
    </recommendedName>
</protein>
<dbReference type="GO" id="GO:0016747">
    <property type="term" value="F:acyltransferase activity, transferring groups other than amino-acyl groups"/>
    <property type="evidence" value="ECO:0007669"/>
    <property type="project" value="InterPro"/>
</dbReference>
<sequence length="250" mass="28078">AAASDKGRLAALDGVRCFALLWVFALHSFRSEFVNVYTGEQLADPKLRKGVLLQWRSQPALQGNTGVDAFLVLSGMLISSAYLQKDVQRLPRPLHAALFCLRRFFRIWPMVVAAVVTAFLMAAGSPDFALHWRSDLAWPYLILMQNFFRNSLGITGIGHLWSVSVEMQMYLLTPLLCELIFNVSAGRRRRGAFALLGGLSQLSLGLRAWWVFGPPQMMDEPWWPPPPLYTNVFARISPYLSGMALHLALQ</sequence>
<feature type="transmembrane region" description="Helical" evidence="1">
    <location>
        <begin position="104"/>
        <end position="124"/>
    </location>
</feature>
<evidence type="ECO:0000256" key="1">
    <source>
        <dbReference type="SAM" id="Phobius"/>
    </source>
</evidence>
<keyword evidence="1" id="KW-1133">Transmembrane helix</keyword>
<name>A0A812KFE6_9DINO</name>
<reference evidence="3" key="1">
    <citation type="submission" date="2021-02" db="EMBL/GenBank/DDBJ databases">
        <authorList>
            <person name="Dougan E. K."/>
            <person name="Rhodes N."/>
            <person name="Thang M."/>
            <person name="Chan C."/>
        </authorList>
    </citation>
    <scope>NUCLEOTIDE SEQUENCE</scope>
</reference>
<evidence type="ECO:0000313" key="4">
    <source>
        <dbReference type="Proteomes" id="UP000601435"/>
    </source>
</evidence>
<dbReference type="Pfam" id="PF01757">
    <property type="entry name" value="Acyl_transf_3"/>
    <property type="match status" value="1"/>
</dbReference>
<keyword evidence="1" id="KW-0472">Membrane</keyword>
<dbReference type="InterPro" id="IPR050879">
    <property type="entry name" value="Acyltransferase_3"/>
</dbReference>
<dbReference type="PANTHER" id="PTHR23028">
    <property type="entry name" value="ACETYLTRANSFERASE"/>
    <property type="match status" value="1"/>
</dbReference>